<dbReference type="GO" id="GO:0046872">
    <property type="term" value="F:metal ion binding"/>
    <property type="evidence" value="ECO:0007669"/>
    <property type="project" value="UniProtKB-KW"/>
</dbReference>
<dbReference type="Proteomes" id="UP000308092">
    <property type="component" value="Unassembled WGS sequence"/>
</dbReference>
<reference evidence="3 4" key="1">
    <citation type="submission" date="2019-03" db="EMBL/GenBank/DDBJ databases">
        <title>The genome sequence of a newly discovered highly antifungal drug resistant Aspergillus species, Aspergillus tanneri NIH 1004.</title>
        <authorList>
            <person name="Mounaud S."/>
            <person name="Singh I."/>
            <person name="Joardar V."/>
            <person name="Pakala S."/>
            <person name="Pakala S."/>
            <person name="Venepally P."/>
            <person name="Hoover J."/>
            <person name="Nierman W."/>
            <person name="Chung J."/>
            <person name="Losada L."/>
        </authorList>
    </citation>
    <scope>NUCLEOTIDE SEQUENCE [LARGE SCALE GENOMIC DNA]</scope>
    <source>
        <strain evidence="3 4">NIH1004</strain>
    </source>
</reference>
<proteinExistence type="predicted"/>
<gene>
    <name evidence="3" type="ORF">EYZ11_006284</name>
</gene>
<keyword evidence="2" id="KW-0378">Hydrolase</keyword>
<dbReference type="PANTHER" id="PTHR23422">
    <property type="entry name" value="DIPEPTIDYL PEPTIDASE III-RELATED"/>
    <property type="match status" value="1"/>
</dbReference>
<evidence type="ECO:0000313" key="3">
    <source>
        <dbReference type="EMBL" id="THC94233.1"/>
    </source>
</evidence>
<sequence length="112" mass="12637">MDELLILPENTRLEKKFLSPENKVIEILQASMTEKKASEYVSGKSQYNMLQKIQDSFVTGSLAAYKDSQRTWVNDKSPPVKTVIGFVEPYRDTLGIRSEFEGITSSFANLLG</sequence>
<protein>
    <submittedName>
        <fullName evidence="3">Uncharacterized protein</fullName>
    </submittedName>
</protein>
<evidence type="ECO:0000256" key="1">
    <source>
        <dbReference type="ARBA" id="ARBA00022723"/>
    </source>
</evidence>
<accession>A0A4S3JFV8</accession>
<dbReference type="PANTHER" id="PTHR23422:SF11">
    <property type="entry name" value="DIPEPTIDYL PEPTIDASE 3"/>
    <property type="match status" value="1"/>
</dbReference>
<dbReference type="Gene3D" id="3.30.540.30">
    <property type="match status" value="1"/>
</dbReference>
<dbReference type="GO" id="GO:0005737">
    <property type="term" value="C:cytoplasm"/>
    <property type="evidence" value="ECO:0007669"/>
    <property type="project" value="TreeGrafter"/>
</dbReference>
<dbReference type="VEuPathDB" id="FungiDB:EYZ11_006284"/>
<dbReference type="Pfam" id="PF03571">
    <property type="entry name" value="Peptidase_M49"/>
    <property type="match status" value="1"/>
</dbReference>
<evidence type="ECO:0000256" key="2">
    <source>
        <dbReference type="ARBA" id="ARBA00022801"/>
    </source>
</evidence>
<dbReference type="InterPro" id="IPR039461">
    <property type="entry name" value="Peptidase_M49"/>
</dbReference>
<keyword evidence="4" id="KW-1185">Reference proteome</keyword>
<dbReference type="AlphaFoldDB" id="A0A4S3JFV8"/>
<keyword evidence="1" id="KW-0479">Metal-binding</keyword>
<comment type="caution">
    <text evidence="3">The sequence shown here is derived from an EMBL/GenBank/DDBJ whole genome shotgun (WGS) entry which is preliminary data.</text>
</comment>
<evidence type="ECO:0000313" key="4">
    <source>
        <dbReference type="Proteomes" id="UP000308092"/>
    </source>
</evidence>
<dbReference type="EMBL" id="SOSA01000219">
    <property type="protein sequence ID" value="THC94233.1"/>
    <property type="molecule type" value="Genomic_DNA"/>
</dbReference>
<organism evidence="3 4">
    <name type="scientific">Aspergillus tanneri</name>
    <dbReference type="NCBI Taxonomy" id="1220188"/>
    <lineage>
        <taxon>Eukaryota</taxon>
        <taxon>Fungi</taxon>
        <taxon>Dikarya</taxon>
        <taxon>Ascomycota</taxon>
        <taxon>Pezizomycotina</taxon>
        <taxon>Eurotiomycetes</taxon>
        <taxon>Eurotiomycetidae</taxon>
        <taxon>Eurotiales</taxon>
        <taxon>Aspergillaceae</taxon>
        <taxon>Aspergillus</taxon>
        <taxon>Aspergillus subgen. Circumdati</taxon>
    </lineage>
</organism>
<name>A0A4S3JFV8_9EURO</name>
<dbReference type="GO" id="GO:0008239">
    <property type="term" value="F:dipeptidyl-peptidase activity"/>
    <property type="evidence" value="ECO:0007669"/>
    <property type="project" value="TreeGrafter"/>
</dbReference>